<evidence type="ECO:0000256" key="10">
    <source>
        <dbReference type="ARBA" id="ARBA00049007"/>
    </source>
</evidence>
<keyword evidence="5 11" id="KW-0808">Transferase</keyword>
<evidence type="ECO:0000256" key="7">
    <source>
        <dbReference type="ARBA" id="ARBA00023096"/>
    </source>
</evidence>
<evidence type="ECO:0000256" key="6">
    <source>
        <dbReference type="ARBA" id="ARBA00022898"/>
    </source>
</evidence>
<dbReference type="SUPFAM" id="SSF53383">
    <property type="entry name" value="PLP-dependent transferases"/>
    <property type="match status" value="1"/>
</dbReference>
<evidence type="ECO:0000256" key="11">
    <source>
        <dbReference type="HAMAP-Rule" id="MF_00160"/>
    </source>
</evidence>
<feature type="binding site" evidence="11">
    <location>
        <position position="42"/>
    </location>
    <ligand>
        <name>L-glutamate</name>
        <dbReference type="ChEBI" id="CHEBI:29985"/>
    </ligand>
</feature>
<dbReference type="PANTHER" id="PTHR43247">
    <property type="entry name" value="PHOSPHOSERINE AMINOTRANSFERASE"/>
    <property type="match status" value="1"/>
</dbReference>
<keyword evidence="3 11" id="KW-0032">Aminotransferase</keyword>
<dbReference type="Gene3D" id="3.90.1150.10">
    <property type="entry name" value="Aspartate Aminotransferase, domain 1"/>
    <property type="match status" value="1"/>
</dbReference>
<comment type="subcellular location">
    <subcellularLocation>
        <location evidence="11">Cytoplasm</location>
    </subcellularLocation>
</comment>
<feature type="binding site" evidence="11">
    <location>
        <position position="171"/>
    </location>
    <ligand>
        <name>pyridoxal 5'-phosphate</name>
        <dbReference type="ChEBI" id="CHEBI:597326"/>
    </ligand>
</feature>
<feature type="domain" description="Aminotransferase class V" evidence="13">
    <location>
        <begin position="5"/>
        <end position="347"/>
    </location>
</feature>
<reference evidence="15" key="1">
    <citation type="journal article" date="2019" name="Int. J. Syst. Evol. Microbiol.">
        <title>The Global Catalogue of Microorganisms (GCM) 10K type strain sequencing project: providing services to taxonomists for standard genome sequencing and annotation.</title>
        <authorList>
            <consortium name="The Broad Institute Genomics Platform"/>
            <consortium name="The Broad Institute Genome Sequencing Center for Infectious Disease"/>
            <person name="Wu L."/>
            <person name="Ma J."/>
        </authorList>
    </citation>
    <scope>NUCLEOTIDE SEQUENCE [LARGE SCALE GENOMIC DNA]</scope>
    <source>
        <strain evidence="15">KCTC 52438</strain>
    </source>
</reference>
<feature type="binding site" evidence="11">
    <location>
        <begin position="76"/>
        <end position="77"/>
    </location>
    <ligand>
        <name>pyridoxal 5'-phosphate</name>
        <dbReference type="ChEBI" id="CHEBI:597326"/>
    </ligand>
</feature>
<evidence type="ECO:0000256" key="12">
    <source>
        <dbReference type="RuleBase" id="RU004505"/>
    </source>
</evidence>
<dbReference type="EMBL" id="JBHRSZ010000009">
    <property type="protein sequence ID" value="MFC3153394.1"/>
    <property type="molecule type" value="Genomic_DNA"/>
</dbReference>
<keyword evidence="11" id="KW-0963">Cytoplasm</keyword>
<feature type="modified residue" description="N6-(pyridoxal phosphate)lysine" evidence="11">
    <location>
        <position position="195"/>
    </location>
</feature>
<organism evidence="14 15">
    <name type="scientific">Litoribrevibacter euphylliae</name>
    <dbReference type="NCBI Taxonomy" id="1834034"/>
    <lineage>
        <taxon>Bacteria</taxon>
        <taxon>Pseudomonadati</taxon>
        <taxon>Pseudomonadota</taxon>
        <taxon>Gammaproteobacteria</taxon>
        <taxon>Oceanospirillales</taxon>
        <taxon>Oceanospirillaceae</taxon>
        <taxon>Litoribrevibacter</taxon>
    </lineage>
</organism>
<dbReference type="InterPro" id="IPR022278">
    <property type="entry name" value="Pser_aminoTfrase"/>
</dbReference>
<comment type="pathway">
    <text evidence="1 11 12">Amino-acid biosynthesis; L-serine biosynthesis; L-serine from 3-phospho-D-glycerate: step 2/3.</text>
</comment>
<evidence type="ECO:0000256" key="3">
    <source>
        <dbReference type="ARBA" id="ARBA00022576"/>
    </source>
</evidence>
<dbReference type="PANTHER" id="PTHR43247:SF1">
    <property type="entry name" value="PHOSPHOSERINE AMINOTRANSFERASE"/>
    <property type="match status" value="1"/>
</dbReference>
<evidence type="ECO:0000259" key="13">
    <source>
        <dbReference type="Pfam" id="PF00266"/>
    </source>
</evidence>
<comment type="caution">
    <text evidence="14">The sequence shown here is derived from an EMBL/GenBank/DDBJ whole genome shotgun (WGS) entry which is preliminary data.</text>
</comment>
<evidence type="ECO:0000256" key="2">
    <source>
        <dbReference type="ARBA" id="ARBA00006904"/>
    </source>
</evidence>
<dbReference type="InterPro" id="IPR020578">
    <property type="entry name" value="Aminotrans_V_PyrdxlP_BS"/>
</dbReference>
<accession>A0ABV7HHP8</accession>
<gene>
    <name evidence="11 14" type="primary">serC</name>
    <name evidence="14" type="ORF">ACFOEK_20305</name>
</gene>
<dbReference type="NCBIfam" id="TIGR01364">
    <property type="entry name" value="serC_1"/>
    <property type="match status" value="1"/>
</dbReference>
<keyword evidence="8 11" id="KW-0718">Serine biosynthesis</keyword>
<comment type="function">
    <text evidence="11">Catalyzes the reversible conversion of 3-phosphohydroxypyruvate to phosphoserine and of 3-hydroxy-2-oxo-4-phosphonooxybutanoate to phosphohydroxythreonine.</text>
</comment>
<comment type="similarity">
    <text evidence="2 11">Belongs to the class-V pyridoxal-phosphate-dependent aminotransferase family. SerC subfamily.</text>
</comment>
<keyword evidence="6 11" id="KW-0663">Pyridoxal phosphate</keyword>
<dbReference type="InterPro" id="IPR015422">
    <property type="entry name" value="PyrdxlP-dep_Trfase_small"/>
</dbReference>
<dbReference type="InterPro" id="IPR000192">
    <property type="entry name" value="Aminotrans_V_dom"/>
</dbReference>
<dbReference type="Proteomes" id="UP001595476">
    <property type="component" value="Unassembled WGS sequence"/>
</dbReference>
<dbReference type="EC" id="2.6.1.52" evidence="11"/>
<evidence type="ECO:0000256" key="5">
    <source>
        <dbReference type="ARBA" id="ARBA00022679"/>
    </source>
</evidence>
<evidence type="ECO:0000256" key="8">
    <source>
        <dbReference type="ARBA" id="ARBA00023299"/>
    </source>
</evidence>
<comment type="catalytic activity">
    <reaction evidence="10 11 12">
        <text>O-phospho-L-serine + 2-oxoglutarate = 3-phosphooxypyruvate + L-glutamate</text>
        <dbReference type="Rhea" id="RHEA:14329"/>
        <dbReference type="ChEBI" id="CHEBI:16810"/>
        <dbReference type="ChEBI" id="CHEBI:18110"/>
        <dbReference type="ChEBI" id="CHEBI:29985"/>
        <dbReference type="ChEBI" id="CHEBI:57524"/>
        <dbReference type="EC" id="2.6.1.52"/>
    </reaction>
</comment>
<dbReference type="RefSeq" id="WP_386723315.1">
    <property type="nucleotide sequence ID" value="NZ_JBHRSZ010000009.1"/>
</dbReference>
<name>A0ABV7HHP8_9GAMM</name>
<comment type="subunit">
    <text evidence="11">Homodimer.</text>
</comment>
<dbReference type="PROSITE" id="PS00595">
    <property type="entry name" value="AA_TRANSFER_CLASS_5"/>
    <property type="match status" value="1"/>
</dbReference>
<dbReference type="InterPro" id="IPR015421">
    <property type="entry name" value="PyrdxlP-dep_Trfase_major"/>
</dbReference>
<comment type="cofactor">
    <cofactor evidence="11">
        <name>pyridoxal 5'-phosphate</name>
        <dbReference type="ChEBI" id="CHEBI:597326"/>
    </cofactor>
    <text evidence="11">Binds 1 pyridoxal phosphate per subunit.</text>
</comment>
<evidence type="ECO:0000313" key="14">
    <source>
        <dbReference type="EMBL" id="MFC3153394.1"/>
    </source>
</evidence>
<feature type="binding site" evidence="11">
    <location>
        <position position="152"/>
    </location>
    <ligand>
        <name>pyridoxal 5'-phosphate</name>
        <dbReference type="ChEBI" id="CHEBI:597326"/>
    </ligand>
</feature>
<dbReference type="GO" id="GO:0004648">
    <property type="term" value="F:O-phospho-L-serine:2-oxoglutarate aminotransferase activity"/>
    <property type="evidence" value="ECO:0007669"/>
    <property type="project" value="UniProtKB-EC"/>
</dbReference>
<comment type="pathway">
    <text evidence="11">Cofactor biosynthesis; pyridoxine 5'-phosphate biosynthesis; pyridoxine 5'-phosphate from D-erythrose 4-phosphate: step 3/5.</text>
</comment>
<dbReference type="HAMAP" id="MF_00160">
    <property type="entry name" value="SerC_aminotrans_5"/>
    <property type="match status" value="1"/>
</dbReference>
<dbReference type="CDD" id="cd00611">
    <property type="entry name" value="PSAT_like"/>
    <property type="match status" value="1"/>
</dbReference>
<comment type="catalytic activity">
    <reaction evidence="9 11">
        <text>4-(phosphooxy)-L-threonine + 2-oxoglutarate = (R)-3-hydroxy-2-oxo-4-phosphooxybutanoate + L-glutamate</text>
        <dbReference type="Rhea" id="RHEA:16573"/>
        <dbReference type="ChEBI" id="CHEBI:16810"/>
        <dbReference type="ChEBI" id="CHEBI:29985"/>
        <dbReference type="ChEBI" id="CHEBI:58452"/>
        <dbReference type="ChEBI" id="CHEBI:58538"/>
        <dbReference type="EC" id="2.6.1.52"/>
    </reaction>
</comment>
<proteinExistence type="inferred from homology"/>
<keyword evidence="15" id="KW-1185">Reference proteome</keyword>
<evidence type="ECO:0000313" key="15">
    <source>
        <dbReference type="Proteomes" id="UP001595476"/>
    </source>
</evidence>
<dbReference type="Pfam" id="PF00266">
    <property type="entry name" value="Aminotran_5"/>
    <property type="match status" value="1"/>
</dbReference>
<feature type="binding site" evidence="11">
    <location>
        <begin position="236"/>
        <end position="237"/>
    </location>
    <ligand>
        <name>pyridoxal 5'-phosphate</name>
        <dbReference type="ChEBI" id="CHEBI:597326"/>
    </ligand>
</feature>
<keyword evidence="4 11" id="KW-0028">Amino-acid biosynthesis</keyword>
<evidence type="ECO:0000256" key="1">
    <source>
        <dbReference type="ARBA" id="ARBA00005099"/>
    </source>
</evidence>
<dbReference type="InterPro" id="IPR015424">
    <property type="entry name" value="PyrdxlP-dep_Trfase"/>
</dbReference>
<comment type="caution">
    <text evidence="11">Lacks conserved residue(s) required for the propagation of feature annotation.</text>
</comment>
<dbReference type="Gene3D" id="3.40.640.10">
    <property type="entry name" value="Type I PLP-dependent aspartate aminotransferase-like (Major domain)"/>
    <property type="match status" value="1"/>
</dbReference>
<evidence type="ECO:0000256" key="9">
    <source>
        <dbReference type="ARBA" id="ARBA00047630"/>
    </source>
</evidence>
<protein>
    <recommendedName>
        <fullName evidence="11">Phosphoserine aminotransferase</fullName>
        <ecNumber evidence="11">2.6.1.52</ecNumber>
    </recommendedName>
    <alternativeName>
        <fullName evidence="11">Phosphohydroxythreonine aminotransferase</fullName>
        <shortName evidence="11">PSAT</shortName>
    </alternativeName>
</protein>
<keyword evidence="7 11" id="KW-0664">Pyridoxine biosynthesis</keyword>
<dbReference type="NCBIfam" id="NF003764">
    <property type="entry name" value="PRK05355.1"/>
    <property type="match status" value="1"/>
</dbReference>
<dbReference type="PIRSF" id="PIRSF000525">
    <property type="entry name" value="SerC"/>
    <property type="match status" value="1"/>
</dbReference>
<sequence>MARAFNFCAGPAALPEEVLFQAQEEIANWKGVGCSVMEMSHRSKEFVSIAEEATQDFRDLLAISDDYEVLFLQGGASSQFSMVPLNLLGDKTSADYVNTGQWSKKAIAEAKRYCDVNVVASSEEQNFSTVPDFGQWNLSKDAAYLHYTPNETIGGVEFDYIPEVDVPLVADYSSSILSEPLDVNKFGLIYAGAQKNIGPAGLTIVVVRKDLLGKAKSFAPAMFDYQVHAKAGSMNNTPPTYAWYLSGLVFKWLKRQGGLKAVAEINQRKAEKLYGYIDASDFYSNPVEPRYRSRMNVPFVLANSDLDAKFLQKADEARLLNLAGHRSVGGMRASIYNAVPERAVDALIEFMKSFEKEYA</sequence>
<feature type="binding site" evidence="11">
    <location>
        <position position="102"/>
    </location>
    <ligand>
        <name>pyridoxal 5'-phosphate</name>
        <dbReference type="ChEBI" id="CHEBI:597326"/>
    </ligand>
</feature>
<feature type="binding site" evidence="11">
    <location>
        <position position="194"/>
    </location>
    <ligand>
        <name>pyridoxal 5'-phosphate</name>
        <dbReference type="ChEBI" id="CHEBI:597326"/>
    </ligand>
</feature>
<evidence type="ECO:0000256" key="4">
    <source>
        <dbReference type="ARBA" id="ARBA00022605"/>
    </source>
</evidence>